<sequence>MSYWSSNSNDFQFFASTVDPMPDRFNSHAQHRPKHHVTFSDEYEERVVESPRTTRRAPVIDPPTRRAPVIEPPTRRAPVIEPPTRRAPVIEPPTRRAPVIEPPRTTRKTHVTHYVARDQAEDVDEEAAEFIKFEHNKFLMNQQSMRND</sequence>
<accession>A0A498HN45</accession>
<protein>
    <submittedName>
        <fullName evidence="2">Uncharacterized protein</fullName>
    </submittedName>
</protein>
<name>A0A498HN45_MALDO</name>
<evidence type="ECO:0000313" key="2">
    <source>
        <dbReference type="EMBL" id="RXH72150.1"/>
    </source>
</evidence>
<dbReference type="Proteomes" id="UP000290289">
    <property type="component" value="Chromosome 16"/>
</dbReference>
<comment type="caution">
    <text evidence="2">The sequence shown here is derived from an EMBL/GenBank/DDBJ whole genome shotgun (WGS) entry which is preliminary data.</text>
</comment>
<evidence type="ECO:0000256" key="1">
    <source>
        <dbReference type="SAM" id="MobiDB-lite"/>
    </source>
</evidence>
<gene>
    <name evidence="2" type="ORF">DVH24_033688</name>
</gene>
<feature type="region of interest" description="Disordered" evidence="1">
    <location>
        <begin position="24"/>
        <end position="110"/>
    </location>
</feature>
<organism evidence="2 3">
    <name type="scientific">Malus domestica</name>
    <name type="common">Apple</name>
    <name type="synonym">Pyrus malus</name>
    <dbReference type="NCBI Taxonomy" id="3750"/>
    <lineage>
        <taxon>Eukaryota</taxon>
        <taxon>Viridiplantae</taxon>
        <taxon>Streptophyta</taxon>
        <taxon>Embryophyta</taxon>
        <taxon>Tracheophyta</taxon>
        <taxon>Spermatophyta</taxon>
        <taxon>Magnoliopsida</taxon>
        <taxon>eudicotyledons</taxon>
        <taxon>Gunneridae</taxon>
        <taxon>Pentapetalae</taxon>
        <taxon>rosids</taxon>
        <taxon>fabids</taxon>
        <taxon>Rosales</taxon>
        <taxon>Rosaceae</taxon>
        <taxon>Amygdaloideae</taxon>
        <taxon>Maleae</taxon>
        <taxon>Malus</taxon>
    </lineage>
</organism>
<reference evidence="2 3" key="1">
    <citation type="submission" date="2018-10" db="EMBL/GenBank/DDBJ databases">
        <title>A high-quality apple genome assembly.</title>
        <authorList>
            <person name="Hu J."/>
        </authorList>
    </citation>
    <scope>NUCLEOTIDE SEQUENCE [LARGE SCALE GENOMIC DNA]</scope>
    <source>
        <strain evidence="3">cv. HFTH1</strain>
        <tissue evidence="2">Young leaf</tissue>
    </source>
</reference>
<keyword evidence="3" id="KW-1185">Reference proteome</keyword>
<dbReference type="EMBL" id="RDQH01000342">
    <property type="protein sequence ID" value="RXH72150.1"/>
    <property type="molecule type" value="Genomic_DNA"/>
</dbReference>
<proteinExistence type="predicted"/>
<dbReference type="AlphaFoldDB" id="A0A498HN45"/>
<evidence type="ECO:0000313" key="3">
    <source>
        <dbReference type="Proteomes" id="UP000290289"/>
    </source>
</evidence>